<protein>
    <recommendedName>
        <fullName evidence="1">DUF4240 domain-containing protein</fullName>
    </recommendedName>
</protein>
<gene>
    <name evidence="2" type="ORF">HNR67_003400</name>
</gene>
<dbReference type="Pfam" id="PF14024">
    <property type="entry name" value="DUF4240"/>
    <property type="match status" value="1"/>
</dbReference>
<accession>A0A7W7CA90</accession>
<dbReference type="RefSeq" id="WP_185003254.1">
    <property type="nucleotide sequence ID" value="NZ_BAAAUI010000050.1"/>
</dbReference>
<name>A0A7W7CA90_9PSEU</name>
<sequence length="174" mass="19103">MRKGGHVLEFWTVVAVPAATVEARLAGLRGRLSDLRADGLTGFHRELVRAHRLAYRWDLWAAFDLVRGGLSDQEFTAARNWLILQGRTHFDRVIADPDELAALCPDDQEDLDDAGALSTLAADLLTERGAAGLATTLESPELFETPAGIRVTGGLEQLRTHFPRIAKRYEGSAL</sequence>
<dbReference type="Proteomes" id="UP000533598">
    <property type="component" value="Unassembled WGS sequence"/>
</dbReference>
<proteinExistence type="predicted"/>
<evidence type="ECO:0000313" key="3">
    <source>
        <dbReference type="Proteomes" id="UP000533598"/>
    </source>
</evidence>
<evidence type="ECO:0000313" key="2">
    <source>
        <dbReference type="EMBL" id="MBB4677282.1"/>
    </source>
</evidence>
<evidence type="ECO:0000259" key="1">
    <source>
        <dbReference type="Pfam" id="PF14024"/>
    </source>
</evidence>
<dbReference type="AlphaFoldDB" id="A0A7W7CA90"/>
<keyword evidence="3" id="KW-1185">Reference proteome</keyword>
<organism evidence="2 3">
    <name type="scientific">Crossiella cryophila</name>
    <dbReference type="NCBI Taxonomy" id="43355"/>
    <lineage>
        <taxon>Bacteria</taxon>
        <taxon>Bacillati</taxon>
        <taxon>Actinomycetota</taxon>
        <taxon>Actinomycetes</taxon>
        <taxon>Pseudonocardiales</taxon>
        <taxon>Pseudonocardiaceae</taxon>
        <taxon>Crossiella</taxon>
    </lineage>
</organism>
<dbReference type="InterPro" id="IPR025334">
    <property type="entry name" value="DUF4240"/>
</dbReference>
<dbReference type="EMBL" id="JACHMH010000001">
    <property type="protein sequence ID" value="MBB4677282.1"/>
    <property type="molecule type" value="Genomic_DNA"/>
</dbReference>
<feature type="domain" description="DUF4240" evidence="1">
    <location>
        <begin position="9"/>
        <end position="121"/>
    </location>
</feature>
<reference evidence="2 3" key="1">
    <citation type="submission" date="2020-08" db="EMBL/GenBank/DDBJ databases">
        <title>Sequencing the genomes of 1000 actinobacteria strains.</title>
        <authorList>
            <person name="Klenk H.-P."/>
        </authorList>
    </citation>
    <scope>NUCLEOTIDE SEQUENCE [LARGE SCALE GENOMIC DNA]</scope>
    <source>
        <strain evidence="2 3">DSM 44230</strain>
    </source>
</reference>
<comment type="caution">
    <text evidence="2">The sequence shown here is derived from an EMBL/GenBank/DDBJ whole genome shotgun (WGS) entry which is preliminary data.</text>
</comment>